<keyword evidence="7 10" id="KW-0472">Membrane</keyword>
<keyword evidence="5 10" id="KW-1133">Transmembrane helix</keyword>
<dbReference type="InterPro" id="IPR003811">
    <property type="entry name" value="G3P_acylTferase_PlsY"/>
</dbReference>
<gene>
    <name evidence="11" type="ORF">METZ01_LOCUS389429</name>
</gene>
<evidence type="ECO:0000256" key="2">
    <source>
        <dbReference type="ARBA" id="ARBA00022516"/>
    </source>
</evidence>
<evidence type="ECO:0000256" key="6">
    <source>
        <dbReference type="ARBA" id="ARBA00023098"/>
    </source>
</evidence>
<evidence type="ECO:0000256" key="8">
    <source>
        <dbReference type="ARBA" id="ARBA00023209"/>
    </source>
</evidence>
<dbReference type="GO" id="GO:0008654">
    <property type="term" value="P:phospholipid biosynthetic process"/>
    <property type="evidence" value="ECO:0007669"/>
    <property type="project" value="UniProtKB-KW"/>
</dbReference>
<keyword evidence="2" id="KW-0444">Lipid biosynthesis</keyword>
<evidence type="ECO:0000256" key="10">
    <source>
        <dbReference type="SAM" id="Phobius"/>
    </source>
</evidence>
<name>A0A382URZ5_9ZZZZ</name>
<dbReference type="AlphaFoldDB" id="A0A382URZ5"/>
<keyword evidence="3" id="KW-0808">Transferase</keyword>
<evidence type="ECO:0000256" key="1">
    <source>
        <dbReference type="ARBA" id="ARBA00022475"/>
    </source>
</evidence>
<dbReference type="Pfam" id="PF02660">
    <property type="entry name" value="G3P_acyltransf"/>
    <property type="match status" value="1"/>
</dbReference>
<dbReference type="SMART" id="SM01207">
    <property type="entry name" value="G3P_acyltransf"/>
    <property type="match status" value="1"/>
</dbReference>
<protein>
    <submittedName>
        <fullName evidence="11">Uncharacterized protein</fullName>
    </submittedName>
</protein>
<dbReference type="PANTHER" id="PTHR30309">
    <property type="entry name" value="INNER MEMBRANE PROTEIN YGIH"/>
    <property type="match status" value="1"/>
</dbReference>
<feature type="transmembrane region" description="Helical" evidence="10">
    <location>
        <begin position="116"/>
        <end position="136"/>
    </location>
</feature>
<dbReference type="GO" id="GO:0005886">
    <property type="term" value="C:plasma membrane"/>
    <property type="evidence" value="ECO:0007669"/>
    <property type="project" value="InterPro"/>
</dbReference>
<dbReference type="EMBL" id="UINC01146065">
    <property type="protein sequence ID" value="SVD36575.1"/>
    <property type="molecule type" value="Genomic_DNA"/>
</dbReference>
<evidence type="ECO:0000256" key="7">
    <source>
        <dbReference type="ARBA" id="ARBA00023136"/>
    </source>
</evidence>
<feature type="non-terminal residue" evidence="11">
    <location>
        <position position="1"/>
    </location>
</feature>
<evidence type="ECO:0000256" key="5">
    <source>
        <dbReference type="ARBA" id="ARBA00022989"/>
    </source>
</evidence>
<evidence type="ECO:0000256" key="9">
    <source>
        <dbReference type="ARBA" id="ARBA00023264"/>
    </source>
</evidence>
<dbReference type="NCBIfam" id="TIGR00023">
    <property type="entry name" value="glycerol-3-phosphate 1-O-acyltransferase PlsY"/>
    <property type="match status" value="1"/>
</dbReference>
<feature type="transmembrane region" description="Helical" evidence="10">
    <location>
        <begin position="59"/>
        <end position="79"/>
    </location>
</feature>
<keyword evidence="1" id="KW-1003">Cell membrane</keyword>
<evidence type="ECO:0000313" key="11">
    <source>
        <dbReference type="EMBL" id="SVD36575.1"/>
    </source>
</evidence>
<proteinExistence type="inferred from homology"/>
<dbReference type="HAMAP" id="MF_01043">
    <property type="entry name" value="PlsY"/>
    <property type="match status" value="1"/>
</dbReference>
<accession>A0A382URZ5</accession>
<reference evidence="11" key="1">
    <citation type="submission" date="2018-05" db="EMBL/GenBank/DDBJ databases">
        <authorList>
            <person name="Lanie J.A."/>
            <person name="Ng W.-L."/>
            <person name="Kazmierczak K.M."/>
            <person name="Andrzejewski T.M."/>
            <person name="Davidsen T.M."/>
            <person name="Wayne K.J."/>
            <person name="Tettelin H."/>
            <person name="Glass J.I."/>
            <person name="Rusch D."/>
            <person name="Podicherti R."/>
            <person name="Tsui H.-C.T."/>
            <person name="Winkler M.E."/>
        </authorList>
    </citation>
    <scope>NUCLEOTIDE SEQUENCE</scope>
</reference>
<keyword evidence="8" id="KW-0594">Phospholipid biosynthesis</keyword>
<dbReference type="GO" id="GO:0043772">
    <property type="term" value="F:acyl-phosphate glycerol-3-phosphate acyltransferase activity"/>
    <property type="evidence" value="ECO:0007669"/>
    <property type="project" value="InterPro"/>
</dbReference>
<feature type="transmembrane region" description="Helical" evidence="10">
    <location>
        <begin position="85"/>
        <end position="109"/>
    </location>
</feature>
<feature type="transmembrane region" description="Helical" evidence="10">
    <location>
        <begin position="28"/>
        <end position="47"/>
    </location>
</feature>
<feature type="transmembrane region" description="Helical" evidence="10">
    <location>
        <begin position="142"/>
        <end position="158"/>
    </location>
</feature>
<sequence>VFYGKDLRNLGSGNLGATNTLRNFGKRAAFVVLLVDIGKGWFPIWYLSGNVEASIGNTWLIACGFSCILGHICSCWVRFKGGKGVATSCGVFLALTPAPAVAAFIVWLVTFSLSKTASIASVVASIVFPILVYFAPGTTNPNLIWISTVLSILILWTHRGNIARMIQGTEKQVL</sequence>
<evidence type="ECO:0000256" key="4">
    <source>
        <dbReference type="ARBA" id="ARBA00022692"/>
    </source>
</evidence>
<keyword evidence="9" id="KW-1208">Phospholipid metabolism</keyword>
<evidence type="ECO:0000256" key="3">
    <source>
        <dbReference type="ARBA" id="ARBA00022679"/>
    </source>
</evidence>
<keyword evidence="4 10" id="KW-0812">Transmembrane</keyword>
<dbReference type="PANTHER" id="PTHR30309:SF0">
    <property type="entry name" value="GLYCEROL-3-PHOSPHATE ACYLTRANSFERASE-RELATED"/>
    <property type="match status" value="1"/>
</dbReference>
<organism evidence="11">
    <name type="scientific">marine metagenome</name>
    <dbReference type="NCBI Taxonomy" id="408172"/>
    <lineage>
        <taxon>unclassified sequences</taxon>
        <taxon>metagenomes</taxon>
        <taxon>ecological metagenomes</taxon>
    </lineage>
</organism>
<keyword evidence="6" id="KW-0443">Lipid metabolism</keyword>